<dbReference type="InterPro" id="IPR011576">
    <property type="entry name" value="Pyridox_Oxase_N"/>
</dbReference>
<reference evidence="2" key="2">
    <citation type="journal article" date="2018" name="ISME J.">
        <title>A dynamic microbial community with high functional redundancy inhabits the cold, oxic subseafloor aquifer.</title>
        <authorList>
            <person name="Tully B.J."/>
            <person name="Wheat C.G."/>
            <person name="Glazer B.T."/>
            <person name="Huber J.A."/>
        </authorList>
    </citation>
    <scope>NUCLEOTIDE SEQUENCE</scope>
    <source>
        <strain evidence="2">NORP83</strain>
    </source>
</reference>
<dbReference type="SUPFAM" id="SSF50475">
    <property type="entry name" value="FMN-binding split barrel"/>
    <property type="match status" value="1"/>
</dbReference>
<dbReference type="Gene3D" id="2.30.110.10">
    <property type="entry name" value="Electron Transport, Fmn-binding Protein, Chain A"/>
    <property type="match status" value="1"/>
</dbReference>
<name>A0A2A4YYI5_9PROT</name>
<protein>
    <submittedName>
        <fullName evidence="2">Pyridoxamine 5'-phosphate oxidase</fullName>
    </submittedName>
</protein>
<dbReference type="Pfam" id="PF01243">
    <property type="entry name" value="PNPOx_N"/>
    <property type="match status" value="1"/>
</dbReference>
<organism evidence="2">
    <name type="scientific">OCS116 cluster bacterium</name>
    <dbReference type="NCBI Taxonomy" id="2030921"/>
    <lineage>
        <taxon>Bacteria</taxon>
        <taxon>Pseudomonadati</taxon>
        <taxon>Pseudomonadota</taxon>
        <taxon>Alphaproteobacteria</taxon>
        <taxon>OCS116 cluster</taxon>
    </lineage>
</organism>
<dbReference type="NCBIfam" id="TIGR04025">
    <property type="entry name" value="PPOX_FMN_DR2398"/>
    <property type="match status" value="1"/>
</dbReference>
<feature type="domain" description="Pyridoxamine 5'-phosphate oxidase N-terminal" evidence="1">
    <location>
        <begin position="33"/>
        <end position="152"/>
    </location>
</feature>
<dbReference type="AlphaFoldDB" id="A0A2A4YYI5"/>
<dbReference type="PANTHER" id="PTHR42815">
    <property type="entry name" value="FAD-BINDING, PUTATIVE (AFU_ORTHOLOGUE AFUA_6G07600)-RELATED"/>
    <property type="match status" value="1"/>
</dbReference>
<dbReference type="InterPro" id="IPR012349">
    <property type="entry name" value="Split_barrel_FMN-bd"/>
</dbReference>
<reference key="1">
    <citation type="submission" date="2017-08" db="EMBL/GenBank/DDBJ databases">
        <title>A dynamic microbial community with high functional redundancy inhabits the cold, oxic subseafloor aquifer.</title>
        <authorList>
            <person name="Tully B.J."/>
            <person name="Wheat C.G."/>
            <person name="Glazer B.T."/>
            <person name="Huber J.A."/>
        </authorList>
    </citation>
    <scope>NUCLEOTIDE SEQUENCE [LARGE SCALE GENOMIC DNA]</scope>
</reference>
<sequence length="205" mass="23059">MARKIVNIEELEALYLNKEPSSLARAKELDYINDSYQKFIEASPFCMLSTFGEKGIDCTPRGDPAGFVRVVDKKTILLPDRKGNNRLDSMRNIVMNSQVGLIFLVPNVGETVRVAGHAEIIVDDELNASFAMKGKPALSVLKITVDKIYFHCGKAFMRSNLWKPETYPDRKSVPSAGQMGKEIDRSFDGVAYDKALPERYKKTLY</sequence>
<comment type="caution">
    <text evidence="2">The sequence shown here is derived from an EMBL/GenBank/DDBJ whole genome shotgun (WGS) entry which is preliminary data.</text>
</comment>
<evidence type="ECO:0000259" key="1">
    <source>
        <dbReference type="Pfam" id="PF01243"/>
    </source>
</evidence>
<dbReference type="InterPro" id="IPR024029">
    <property type="entry name" value="Pyridox_Oxase_FMN-dep"/>
</dbReference>
<accession>A0A2A4YYI5</accession>
<dbReference type="EMBL" id="NVUS01000014">
    <property type="protein sequence ID" value="PCI99794.1"/>
    <property type="molecule type" value="Genomic_DNA"/>
</dbReference>
<evidence type="ECO:0000313" key="2">
    <source>
        <dbReference type="EMBL" id="PCI99794.1"/>
    </source>
</evidence>
<dbReference type="PANTHER" id="PTHR42815:SF2">
    <property type="entry name" value="FAD-BINDING, PUTATIVE (AFU_ORTHOLOGUE AFUA_6G07600)-RELATED"/>
    <property type="match status" value="1"/>
</dbReference>
<gene>
    <name evidence="2" type="ORF">COB13_11140</name>
</gene>
<proteinExistence type="predicted"/>